<evidence type="ECO:0000256" key="1">
    <source>
        <dbReference type="ARBA" id="ARBA00022553"/>
    </source>
</evidence>
<dbReference type="GO" id="GO:0000160">
    <property type="term" value="P:phosphorelay signal transduction system"/>
    <property type="evidence" value="ECO:0007669"/>
    <property type="project" value="InterPro"/>
</dbReference>
<feature type="modified residue" description="4-aspartylphosphate" evidence="2">
    <location>
        <position position="52"/>
    </location>
</feature>
<dbReference type="AlphaFoldDB" id="A0A6N8DJ06"/>
<dbReference type="OrthoDB" id="9786548at2"/>
<dbReference type="Pfam" id="PF00072">
    <property type="entry name" value="Response_reg"/>
    <property type="match status" value="1"/>
</dbReference>
<reference evidence="4 5" key="1">
    <citation type="submission" date="2019-11" db="EMBL/GenBank/DDBJ databases">
        <title>Whole-genome sequence of a Rhodoblastus acidophilus DSM 142.</title>
        <authorList>
            <person name="Kyndt J.A."/>
            <person name="Meyer T.E."/>
        </authorList>
    </citation>
    <scope>NUCLEOTIDE SEQUENCE [LARGE SCALE GENOMIC DNA]</scope>
    <source>
        <strain evidence="4 5">DSM 142</strain>
    </source>
</reference>
<dbReference type="InterPro" id="IPR011006">
    <property type="entry name" value="CheY-like_superfamily"/>
</dbReference>
<name>A0A6N8DJ06_RHOAC</name>
<accession>A0A6N8DJ06</accession>
<evidence type="ECO:0000259" key="3">
    <source>
        <dbReference type="PROSITE" id="PS50110"/>
    </source>
</evidence>
<dbReference type="InterPro" id="IPR050595">
    <property type="entry name" value="Bact_response_regulator"/>
</dbReference>
<dbReference type="RefSeq" id="WP_155444441.1">
    <property type="nucleotide sequence ID" value="NZ_JAOQNR010000001.1"/>
</dbReference>
<dbReference type="PANTHER" id="PTHR44591:SF25">
    <property type="entry name" value="CHEMOTAXIS TWO-COMPONENT RESPONSE REGULATOR"/>
    <property type="match status" value="1"/>
</dbReference>
<dbReference type="SMART" id="SM00448">
    <property type="entry name" value="REC"/>
    <property type="match status" value="1"/>
</dbReference>
<organism evidence="4 5">
    <name type="scientific">Rhodoblastus acidophilus</name>
    <name type="common">Rhodopseudomonas acidophila</name>
    <dbReference type="NCBI Taxonomy" id="1074"/>
    <lineage>
        <taxon>Bacteria</taxon>
        <taxon>Pseudomonadati</taxon>
        <taxon>Pseudomonadota</taxon>
        <taxon>Alphaproteobacteria</taxon>
        <taxon>Hyphomicrobiales</taxon>
        <taxon>Rhodoblastaceae</taxon>
        <taxon>Rhodoblastus</taxon>
    </lineage>
</organism>
<evidence type="ECO:0000313" key="5">
    <source>
        <dbReference type="Proteomes" id="UP000439113"/>
    </source>
</evidence>
<feature type="domain" description="Response regulatory" evidence="3">
    <location>
        <begin position="3"/>
        <end position="119"/>
    </location>
</feature>
<dbReference type="EMBL" id="WNKS01000001">
    <property type="protein sequence ID" value="MTV29796.1"/>
    <property type="molecule type" value="Genomic_DNA"/>
</dbReference>
<dbReference type="PANTHER" id="PTHR44591">
    <property type="entry name" value="STRESS RESPONSE REGULATOR PROTEIN 1"/>
    <property type="match status" value="1"/>
</dbReference>
<protein>
    <submittedName>
        <fullName evidence="4">Response regulator</fullName>
    </submittedName>
</protein>
<evidence type="ECO:0000313" key="4">
    <source>
        <dbReference type="EMBL" id="MTV29796.1"/>
    </source>
</evidence>
<dbReference type="PROSITE" id="PS50110">
    <property type="entry name" value="RESPONSE_REGULATORY"/>
    <property type="match status" value="1"/>
</dbReference>
<dbReference type="Proteomes" id="UP000439113">
    <property type="component" value="Unassembled WGS sequence"/>
</dbReference>
<sequence>MKKVLVVEDSATARAFYRSTLESAGFCVDEAANGLEGLERAMLDRYDLAIVDINMPKMDGYAMTRELRENPDLLSLPVVMVTTEAGEQDEAKAFDCGANYYIVKPADPGDLTLTARLLTGSRP</sequence>
<gene>
    <name evidence="4" type="ORF">GJ654_02170</name>
</gene>
<keyword evidence="1 2" id="KW-0597">Phosphoprotein</keyword>
<dbReference type="Gene3D" id="3.40.50.2300">
    <property type="match status" value="1"/>
</dbReference>
<dbReference type="SUPFAM" id="SSF52172">
    <property type="entry name" value="CheY-like"/>
    <property type="match status" value="1"/>
</dbReference>
<evidence type="ECO:0000256" key="2">
    <source>
        <dbReference type="PROSITE-ProRule" id="PRU00169"/>
    </source>
</evidence>
<comment type="caution">
    <text evidence="4">The sequence shown here is derived from an EMBL/GenBank/DDBJ whole genome shotgun (WGS) entry which is preliminary data.</text>
</comment>
<proteinExistence type="predicted"/>
<dbReference type="InterPro" id="IPR001789">
    <property type="entry name" value="Sig_transdc_resp-reg_receiver"/>
</dbReference>